<dbReference type="AlphaFoldDB" id="G7J048"/>
<name>G7J048_MEDTR</name>
<dbReference type="HOGENOM" id="CLU_2870988_0_0_1"/>
<reference evidence="2 4" key="1">
    <citation type="journal article" date="2011" name="Nature">
        <title>The Medicago genome provides insight into the evolution of rhizobial symbioses.</title>
        <authorList>
            <person name="Young N.D."/>
            <person name="Debelle F."/>
            <person name="Oldroyd G.E."/>
            <person name="Geurts R."/>
            <person name="Cannon S.B."/>
            <person name="Udvardi M.K."/>
            <person name="Benedito V.A."/>
            <person name="Mayer K.F."/>
            <person name="Gouzy J."/>
            <person name="Schoof H."/>
            <person name="Van de Peer Y."/>
            <person name="Proost S."/>
            <person name="Cook D.R."/>
            <person name="Meyers B.C."/>
            <person name="Spannagl M."/>
            <person name="Cheung F."/>
            <person name="De Mita S."/>
            <person name="Krishnakumar V."/>
            <person name="Gundlach H."/>
            <person name="Zhou S."/>
            <person name="Mudge J."/>
            <person name="Bharti A.K."/>
            <person name="Murray J.D."/>
            <person name="Naoumkina M.A."/>
            <person name="Rosen B."/>
            <person name="Silverstein K.A."/>
            <person name="Tang H."/>
            <person name="Rombauts S."/>
            <person name="Zhao P.X."/>
            <person name="Zhou P."/>
            <person name="Barbe V."/>
            <person name="Bardou P."/>
            <person name="Bechner M."/>
            <person name="Bellec A."/>
            <person name="Berger A."/>
            <person name="Berges H."/>
            <person name="Bidwell S."/>
            <person name="Bisseling T."/>
            <person name="Choisne N."/>
            <person name="Couloux A."/>
            <person name="Denny R."/>
            <person name="Deshpande S."/>
            <person name="Dai X."/>
            <person name="Doyle J.J."/>
            <person name="Dudez A.M."/>
            <person name="Farmer A.D."/>
            <person name="Fouteau S."/>
            <person name="Franken C."/>
            <person name="Gibelin C."/>
            <person name="Gish J."/>
            <person name="Goldstein S."/>
            <person name="Gonzalez A.J."/>
            <person name="Green P.J."/>
            <person name="Hallab A."/>
            <person name="Hartog M."/>
            <person name="Hua A."/>
            <person name="Humphray S.J."/>
            <person name="Jeong D.H."/>
            <person name="Jing Y."/>
            <person name="Jocker A."/>
            <person name="Kenton S.M."/>
            <person name="Kim D.J."/>
            <person name="Klee K."/>
            <person name="Lai H."/>
            <person name="Lang C."/>
            <person name="Lin S."/>
            <person name="Macmil S.L."/>
            <person name="Magdelenat G."/>
            <person name="Matthews L."/>
            <person name="McCorrison J."/>
            <person name="Monaghan E.L."/>
            <person name="Mun J.H."/>
            <person name="Najar F.Z."/>
            <person name="Nicholson C."/>
            <person name="Noirot C."/>
            <person name="O'Bleness M."/>
            <person name="Paule C.R."/>
            <person name="Poulain J."/>
            <person name="Prion F."/>
            <person name="Qin B."/>
            <person name="Qu C."/>
            <person name="Retzel E.F."/>
            <person name="Riddle C."/>
            <person name="Sallet E."/>
            <person name="Samain S."/>
            <person name="Samson N."/>
            <person name="Sanders I."/>
            <person name="Saurat O."/>
            <person name="Scarpelli C."/>
            <person name="Schiex T."/>
            <person name="Segurens B."/>
            <person name="Severin A.J."/>
            <person name="Sherrier D.J."/>
            <person name="Shi R."/>
            <person name="Sims S."/>
            <person name="Singer S.R."/>
            <person name="Sinharoy S."/>
            <person name="Sterck L."/>
            <person name="Viollet A."/>
            <person name="Wang B.B."/>
            <person name="Wang K."/>
            <person name="Wang M."/>
            <person name="Wang X."/>
            <person name="Warfsmann J."/>
            <person name="Weissenbach J."/>
            <person name="White D.D."/>
            <person name="White J.D."/>
            <person name="Wiley G.B."/>
            <person name="Wincker P."/>
            <person name="Xing Y."/>
            <person name="Yang L."/>
            <person name="Yao Z."/>
            <person name="Ying F."/>
            <person name="Zhai J."/>
            <person name="Zhou L."/>
            <person name="Zuber A."/>
            <person name="Denarie J."/>
            <person name="Dixon R.A."/>
            <person name="May G.D."/>
            <person name="Schwartz D.C."/>
            <person name="Rogers J."/>
            <person name="Quetier F."/>
            <person name="Town C.D."/>
            <person name="Roe B.A."/>
        </authorList>
    </citation>
    <scope>NUCLEOTIDE SEQUENCE [LARGE SCALE GENOMIC DNA]</scope>
    <source>
        <strain evidence="2">A17</strain>
        <strain evidence="3 4">cv. Jemalong A17</strain>
    </source>
</reference>
<dbReference type="Proteomes" id="UP000002051">
    <property type="component" value="Chromosome 3"/>
</dbReference>
<accession>G7J048</accession>
<protein>
    <submittedName>
        <fullName evidence="2 3">Uncharacterized protein</fullName>
    </submittedName>
</protein>
<dbReference type="PaxDb" id="3880-AES70445"/>
<evidence type="ECO:0000313" key="3">
    <source>
        <dbReference type="EnsemblPlants" id="AES70445"/>
    </source>
</evidence>
<gene>
    <name evidence="2" type="ordered locus">MTR_3g055360</name>
</gene>
<reference evidence="2 4" key="2">
    <citation type="journal article" date="2014" name="BMC Genomics">
        <title>An improved genome release (version Mt4.0) for the model legume Medicago truncatula.</title>
        <authorList>
            <person name="Tang H."/>
            <person name="Krishnakumar V."/>
            <person name="Bidwell S."/>
            <person name="Rosen B."/>
            <person name="Chan A."/>
            <person name="Zhou S."/>
            <person name="Gentzbittel L."/>
            <person name="Childs K.L."/>
            <person name="Yandell M."/>
            <person name="Gundlach H."/>
            <person name="Mayer K.F."/>
            <person name="Schwartz D.C."/>
            <person name="Town C.D."/>
        </authorList>
    </citation>
    <scope>GENOME REANNOTATION</scope>
    <source>
        <strain evidence="3 4">cv. Jemalong A17</strain>
    </source>
</reference>
<evidence type="ECO:0000313" key="2">
    <source>
        <dbReference type="EMBL" id="AES70445.1"/>
    </source>
</evidence>
<reference evidence="3" key="3">
    <citation type="submission" date="2015-04" db="UniProtKB">
        <authorList>
            <consortium name="EnsemblPlants"/>
        </authorList>
    </citation>
    <scope>IDENTIFICATION</scope>
    <source>
        <strain evidence="3">cv. Jemalong A17</strain>
    </source>
</reference>
<dbReference type="EMBL" id="CM001219">
    <property type="protein sequence ID" value="AES70445.1"/>
    <property type="molecule type" value="Genomic_DNA"/>
</dbReference>
<feature type="region of interest" description="Disordered" evidence="1">
    <location>
        <begin position="1"/>
        <end position="26"/>
    </location>
</feature>
<proteinExistence type="predicted"/>
<evidence type="ECO:0000256" key="1">
    <source>
        <dbReference type="SAM" id="MobiDB-lite"/>
    </source>
</evidence>
<keyword evidence="4" id="KW-1185">Reference proteome</keyword>
<organism evidence="2 4">
    <name type="scientific">Medicago truncatula</name>
    <name type="common">Barrel medic</name>
    <name type="synonym">Medicago tribuloides</name>
    <dbReference type="NCBI Taxonomy" id="3880"/>
    <lineage>
        <taxon>Eukaryota</taxon>
        <taxon>Viridiplantae</taxon>
        <taxon>Streptophyta</taxon>
        <taxon>Embryophyta</taxon>
        <taxon>Tracheophyta</taxon>
        <taxon>Spermatophyta</taxon>
        <taxon>Magnoliopsida</taxon>
        <taxon>eudicotyledons</taxon>
        <taxon>Gunneridae</taxon>
        <taxon>Pentapetalae</taxon>
        <taxon>rosids</taxon>
        <taxon>fabids</taxon>
        <taxon>Fabales</taxon>
        <taxon>Fabaceae</taxon>
        <taxon>Papilionoideae</taxon>
        <taxon>50 kb inversion clade</taxon>
        <taxon>NPAAA clade</taxon>
        <taxon>Hologalegina</taxon>
        <taxon>IRL clade</taxon>
        <taxon>Trifolieae</taxon>
        <taxon>Medicago</taxon>
    </lineage>
</organism>
<dbReference type="EnsemblPlants" id="AES70445">
    <property type="protein sequence ID" value="AES70445"/>
    <property type="gene ID" value="MTR_3g055360"/>
</dbReference>
<evidence type="ECO:0000313" key="4">
    <source>
        <dbReference type="Proteomes" id="UP000002051"/>
    </source>
</evidence>
<sequence>MKLEADISEQISGHAPNQAGSQLPELTQLNGNALPSQMSSLGASTLNMDPQEFLRARAVVRDGM</sequence>